<evidence type="ECO:0000313" key="11">
    <source>
        <dbReference type="EMBL" id="KGF46347.1"/>
    </source>
</evidence>
<evidence type="ECO:0000313" key="12">
    <source>
        <dbReference type="Proteomes" id="UP000029628"/>
    </source>
</evidence>
<evidence type="ECO:0000256" key="2">
    <source>
        <dbReference type="ARBA" id="ARBA00022491"/>
    </source>
</evidence>
<dbReference type="GO" id="GO:0003735">
    <property type="term" value="F:structural constituent of ribosome"/>
    <property type="evidence" value="ECO:0007669"/>
    <property type="project" value="InterPro"/>
</dbReference>
<evidence type="ECO:0000256" key="3">
    <source>
        <dbReference type="ARBA" id="ARBA00022730"/>
    </source>
</evidence>
<gene>
    <name evidence="9" type="primary">rplA</name>
    <name evidence="11" type="ORF">HMPREF0872_08685</name>
</gene>
<dbReference type="InterPro" id="IPR016095">
    <property type="entry name" value="Ribosomal_uL1_3-a/b-sand"/>
</dbReference>
<dbReference type="PROSITE" id="PS01199">
    <property type="entry name" value="RIBOSOMAL_L1"/>
    <property type="match status" value="1"/>
</dbReference>
<dbReference type="FunFam" id="3.40.50.790:FF:000001">
    <property type="entry name" value="50S ribosomal protein L1"/>
    <property type="match status" value="1"/>
</dbReference>
<protein>
    <recommendedName>
        <fullName evidence="8 9">Large ribosomal subunit protein uL1</fullName>
    </recommendedName>
</protein>
<dbReference type="Pfam" id="PF00687">
    <property type="entry name" value="Ribosomal_L1"/>
    <property type="match status" value="1"/>
</dbReference>
<dbReference type="EMBL" id="JRNT01000043">
    <property type="protein sequence ID" value="KGF46347.1"/>
    <property type="molecule type" value="Genomic_DNA"/>
</dbReference>
<evidence type="ECO:0000256" key="5">
    <source>
        <dbReference type="ARBA" id="ARBA00022884"/>
    </source>
</evidence>
<dbReference type="InterPro" id="IPR023673">
    <property type="entry name" value="Ribosomal_uL1_CS"/>
</dbReference>
<dbReference type="PANTHER" id="PTHR36427">
    <property type="entry name" value="54S RIBOSOMAL PROTEIN L1, MITOCHONDRIAL"/>
    <property type="match status" value="1"/>
</dbReference>
<keyword evidence="6 9" id="KW-0689">Ribosomal protein</keyword>
<evidence type="ECO:0000256" key="6">
    <source>
        <dbReference type="ARBA" id="ARBA00022980"/>
    </source>
</evidence>
<organism evidence="11 12">
    <name type="scientific">Veillonella montpellierensis DNF00314</name>
    <dbReference type="NCBI Taxonomy" id="1401067"/>
    <lineage>
        <taxon>Bacteria</taxon>
        <taxon>Bacillati</taxon>
        <taxon>Bacillota</taxon>
        <taxon>Negativicutes</taxon>
        <taxon>Veillonellales</taxon>
        <taxon>Veillonellaceae</taxon>
        <taxon>Veillonella</taxon>
    </lineage>
</organism>
<evidence type="ECO:0000256" key="7">
    <source>
        <dbReference type="ARBA" id="ARBA00023274"/>
    </source>
</evidence>
<evidence type="ECO:0000256" key="9">
    <source>
        <dbReference type="HAMAP-Rule" id="MF_01318"/>
    </source>
</evidence>
<dbReference type="SUPFAM" id="SSF56808">
    <property type="entry name" value="Ribosomal protein L1"/>
    <property type="match status" value="1"/>
</dbReference>
<keyword evidence="7 9" id="KW-0687">Ribonucleoprotein</keyword>
<dbReference type="GO" id="GO:0006417">
    <property type="term" value="P:regulation of translation"/>
    <property type="evidence" value="ECO:0007669"/>
    <property type="project" value="UniProtKB-KW"/>
</dbReference>
<dbReference type="NCBIfam" id="TIGR01169">
    <property type="entry name" value="rplA_bact"/>
    <property type="match status" value="1"/>
</dbReference>
<dbReference type="GO" id="GO:0015934">
    <property type="term" value="C:large ribosomal subunit"/>
    <property type="evidence" value="ECO:0007669"/>
    <property type="project" value="InterPro"/>
</dbReference>
<dbReference type="Gene3D" id="3.30.190.20">
    <property type="match status" value="1"/>
</dbReference>
<dbReference type="RefSeq" id="WP_038153293.1">
    <property type="nucleotide sequence ID" value="NZ_JRNT01000043.1"/>
</dbReference>
<dbReference type="Gene3D" id="3.40.50.790">
    <property type="match status" value="1"/>
</dbReference>
<keyword evidence="2 9" id="KW-0678">Repressor</keyword>
<dbReference type="GO" id="GO:0019843">
    <property type="term" value="F:rRNA binding"/>
    <property type="evidence" value="ECO:0007669"/>
    <property type="project" value="UniProtKB-UniRule"/>
</dbReference>
<keyword evidence="12" id="KW-1185">Reference proteome</keyword>
<dbReference type="eggNOG" id="COG0081">
    <property type="taxonomic scope" value="Bacteria"/>
</dbReference>
<keyword evidence="9" id="KW-0820">tRNA-binding</keyword>
<comment type="caution">
    <text evidence="11">The sequence shown here is derived from an EMBL/GenBank/DDBJ whole genome shotgun (WGS) entry which is preliminary data.</text>
</comment>
<evidence type="ECO:0000256" key="1">
    <source>
        <dbReference type="ARBA" id="ARBA00010531"/>
    </source>
</evidence>
<reference evidence="11 12" key="1">
    <citation type="submission" date="2014-07" db="EMBL/GenBank/DDBJ databases">
        <authorList>
            <person name="McCorrison J."/>
            <person name="Sanka R."/>
            <person name="Torralba M."/>
            <person name="Gillis M."/>
            <person name="Haft D.H."/>
            <person name="Methe B."/>
            <person name="Sutton G."/>
            <person name="Nelson K.E."/>
        </authorList>
    </citation>
    <scope>NUCLEOTIDE SEQUENCE [LARGE SCALE GENOMIC DNA]</scope>
    <source>
        <strain evidence="11 12">DNF00314</strain>
    </source>
</reference>
<sequence length="236" mass="25258">MAKVGKKYAEAAKLIEAGKFYEPVEAIELVKKTATAKFDETIEISFNLNVDPKYADQQVRGAVVLPHGTGKTKRVLVFAKGDKIKEAEEAGADYVGSEELVAKIQGGWFDFDVVVATPDMMAQVGRLGKVLGPKGLMPNPKVGTVTPDVARAVNEIKAGKIEYRTDKAGIVSTSIGKASFDAEKLLDNYRVIVDTITKARPVAAKGQYIKSVTLSATMGPGVPLNVFKLTVASKEA</sequence>
<proteinExistence type="inferred from homology"/>
<evidence type="ECO:0000256" key="4">
    <source>
        <dbReference type="ARBA" id="ARBA00022845"/>
    </source>
</evidence>
<dbReference type="InterPro" id="IPR005878">
    <property type="entry name" value="Ribosom_uL1_bac-type"/>
</dbReference>
<dbReference type="InterPro" id="IPR028364">
    <property type="entry name" value="Ribosomal_uL1/biogenesis"/>
</dbReference>
<dbReference type="GO" id="GO:0006412">
    <property type="term" value="P:translation"/>
    <property type="evidence" value="ECO:0007669"/>
    <property type="project" value="UniProtKB-UniRule"/>
</dbReference>
<dbReference type="PIRSF" id="PIRSF002155">
    <property type="entry name" value="Ribosomal_L1"/>
    <property type="match status" value="1"/>
</dbReference>
<dbReference type="InterPro" id="IPR023674">
    <property type="entry name" value="Ribosomal_uL1-like"/>
</dbReference>
<dbReference type="Proteomes" id="UP000029628">
    <property type="component" value="Unassembled WGS sequence"/>
</dbReference>
<evidence type="ECO:0000256" key="8">
    <source>
        <dbReference type="ARBA" id="ARBA00035241"/>
    </source>
</evidence>
<accession>A0A096BUE9</accession>
<dbReference type="GO" id="GO:0000049">
    <property type="term" value="F:tRNA binding"/>
    <property type="evidence" value="ECO:0007669"/>
    <property type="project" value="UniProtKB-KW"/>
</dbReference>
<comment type="subunit">
    <text evidence="9">Part of the 50S ribosomal subunit.</text>
</comment>
<dbReference type="AlphaFoldDB" id="A0A096BUE9"/>
<keyword evidence="4 9" id="KW-0810">Translation regulation</keyword>
<comment type="similarity">
    <text evidence="1 9 10">Belongs to the universal ribosomal protein uL1 family.</text>
</comment>
<evidence type="ECO:0000256" key="10">
    <source>
        <dbReference type="RuleBase" id="RU000659"/>
    </source>
</evidence>
<name>A0A096BUE9_9FIRM</name>
<dbReference type="PANTHER" id="PTHR36427:SF3">
    <property type="entry name" value="LARGE RIBOSOMAL SUBUNIT PROTEIN UL1M"/>
    <property type="match status" value="1"/>
</dbReference>
<comment type="function">
    <text evidence="9">Binds directly to 23S rRNA. The L1 stalk is quite mobile in the ribosome, and is involved in E site tRNA release.</text>
</comment>
<keyword evidence="5 9" id="KW-0694">RNA-binding</keyword>
<dbReference type="InterPro" id="IPR002143">
    <property type="entry name" value="Ribosomal_uL1"/>
</dbReference>
<comment type="function">
    <text evidence="9">Protein L1 is also a translational repressor protein, it controls the translation of the L11 operon by binding to its mRNA.</text>
</comment>
<dbReference type="HAMAP" id="MF_01318_B">
    <property type="entry name" value="Ribosomal_uL1_B"/>
    <property type="match status" value="1"/>
</dbReference>
<dbReference type="CDD" id="cd00403">
    <property type="entry name" value="Ribosomal_L1"/>
    <property type="match status" value="1"/>
</dbReference>
<keyword evidence="3 9" id="KW-0699">rRNA-binding</keyword>